<dbReference type="AlphaFoldDB" id="A0A9J6FX00"/>
<dbReference type="Proteomes" id="UP000821853">
    <property type="component" value="Chromosome 2"/>
</dbReference>
<dbReference type="InterPro" id="IPR049012">
    <property type="entry name" value="Mutator_transp_dom"/>
</dbReference>
<evidence type="ECO:0000313" key="3">
    <source>
        <dbReference type="EMBL" id="KAH9366889.1"/>
    </source>
</evidence>
<feature type="region of interest" description="Disordered" evidence="1">
    <location>
        <begin position="601"/>
        <end position="645"/>
    </location>
</feature>
<dbReference type="OrthoDB" id="6506224at2759"/>
<proteinExistence type="predicted"/>
<accession>A0A9J6FX00</accession>
<evidence type="ECO:0000259" key="2">
    <source>
        <dbReference type="Pfam" id="PF20700"/>
    </source>
</evidence>
<dbReference type="OMA" id="AMNISHC"/>
<gene>
    <name evidence="3" type="ORF">HPB48_019931</name>
</gene>
<dbReference type="EMBL" id="JABSTR010000004">
    <property type="protein sequence ID" value="KAH9366889.1"/>
    <property type="molecule type" value="Genomic_DNA"/>
</dbReference>
<protein>
    <recommendedName>
        <fullName evidence="2">Mutator-like transposase domain-containing protein</fullName>
    </recommendedName>
</protein>
<name>A0A9J6FX00_HAELO</name>
<comment type="caution">
    <text evidence="3">The sequence shown here is derived from an EMBL/GenBank/DDBJ whole genome shotgun (WGS) entry which is preliminary data.</text>
</comment>
<evidence type="ECO:0000256" key="1">
    <source>
        <dbReference type="SAM" id="MobiDB-lite"/>
    </source>
</evidence>
<feature type="compositionally biased region" description="Basic residues" evidence="1">
    <location>
        <begin position="1"/>
        <end position="20"/>
    </location>
</feature>
<keyword evidence="4" id="KW-1185">Reference proteome</keyword>
<feature type="compositionally biased region" description="Basic and acidic residues" evidence="1">
    <location>
        <begin position="601"/>
        <end position="619"/>
    </location>
</feature>
<dbReference type="VEuPathDB" id="VectorBase:HLOH_047891"/>
<reference evidence="3 4" key="1">
    <citation type="journal article" date="2020" name="Cell">
        <title>Large-Scale Comparative Analyses of Tick Genomes Elucidate Their Genetic Diversity and Vector Capacities.</title>
        <authorList>
            <consortium name="Tick Genome and Microbiome Consortium (TIGMIC)"/>
            <person name="Jia N."/>
            <person name="Wang J."/>
            <person name="Shi W."/>
            <person name="Du L."/>
            <person name="Sun Y."/>
            <person name="Zhan W."/>
            <person name="Jiang J.F."/>
            <person name="Wang Q."/>
            <person name="Zhang B."/>
            <person name="Ji P."/>
            <person name="Bell-Sakyi L."/>
            <person name="Cui X.M."/>
            <person name="Yuan T.T."/>
            <person name="Jiang B.G."/>
            <person name="Yang W.F."/>
            <person name="Lam T.T."/>
            <person name="Chang Q.C."/>
            <person name="Ding S.J."/>
            <person name="Wang X.J."/>
            <person name="Zhu J.G."/>
            <person name="Ruan X.D."/>
            <person name="Zhao L."/>
            <person name="Wei J.T."/>
            <person name="Ye R.Z."/>
            <person name="Que T.C."/>
            <person name="Du C.H."/>
            <person name="Zhou Y.H."/>
            <person name="Cheng J.X."/>
            <person name="Dai P.F."/>
            <person name="Guo W.B."/>
            <person name="Han X.H."/>
            <person name="Huang E.J."/>
            <person name="Li L.F."/>
            <person name="Wei W."/>
            <person name="Gao Y.C."/>
            <person name="Liu J.Z."/>
            <person name="Shao H.Z."/>
            <person name="Wang X."/>
            <person name="Wang C.C."/>
            <person name="Yang T.C."/>
            <person name="Huo Q.B."/>
            <person name="Li W."/>
            <person name="Chen H.Y."/>
            <person name="Chen S.E."/>
            <person name="Zhou L.G."/>
            <person name="Ni X.B."/>
            <person name="Tian J.H."/>
            <person name="Sheng Y."/>
            <person name="Liu T."/>
            <person name="Pan Y.S."/>
            <person name="Xia L.Y."/>
            <person name="Li J."/>
            <person name="Zhao F."/>
            <person name="Cao W.C."/>
        </authorList>
    </citation>
    <scope>NUCLEOTIDE SEQUENCE [LARGE SCALE GENOMIC DNA]</scope>
    <source>
        <strain evidence="3">HaeL-2018</strain>
    </source>
</reference>
<dbReference type="PANTHER" id="PTHR31751">
    <property type="entry name" value="SI:CH211-108C17.2-RELATED-RELATED"/>
    <property type="match status" value="1"/>
</dbReference>
<feature type="region of interest" description="Disordered" evidence="1">
    <location>
        <begin position="1"/>
        <end position="70"/>
    </location>
</feature>
<feature type="domain" description="Mutator-like transposase" evidence="2">
    <location>
        <begin position="136"/>
        <end position="490"/>
    </location>
</feature>
<dbReference type="Pfam" id="PF20700">
    <property type="entry name" value="Mutator"/>
    <property type="match status" value="1"/>
</dbReference>
<organism evidence="3 4">
    <name type="scientific">Haemaphysalis longicornis</name>
    <name type="common">Bush tick</name>
    <dbReference type="NCBI Taxonomy" id="44386"/>
    <lineage>
        <taxon>Eukaryota</taxon>
        <taxon>Metazoa</taxon>
        <taxon>Ecdysozoa</taxon>
        <taxon>Arthropoda</taxon>
        <taxon>Chelicerata</taxon>
        <taxon>Arachnida</taxon>
        <taxon>Acari</taxon>
        <taxon>Parasitiformes</taxon>
        <taxon>Ixodida</taxon>
        <taxon>Ixodoidea</taxon>
        <taxon>Ixodidae</taxon>
        <taxon>Haemaphysalinae</taxon>
        <taxon>Haemaphysalis</taxon>
    </lineage>
</organism>
<sequence length="645" mass="70888">MWKAGRKVHTRNQYGKKRKKSLLENFKGRSASARSAERASDPPSVASGEAPDNIGLAPPPPPAQDNASGSGRVRLDTAVLHPLEVAEVRRNAENKLQELASTGATQRKCGLLADIDDAAATPLDETRFLIVSLDQVNELMRAVKCKLCSGDVNIGKEDREYGLAVKLVLTCATCGDVSVAWSSPRVDGESKAKPFAINVLGARAMQSTGNQQTAFNDVFSSMNISSRGLHNKTWQSYVKTKLTPAAVRASEKLTAECARSVRELYAELDLGNPGNIAVSYDGSWMTRGHSSHIGVGTVIELFTGLVLDYVVLCNFCAGCERAPKESDPSYDEWKANHHCQKNSTKKAGEMEVEAALILFQRSWERHKLRYTTVLSDGDCRTYPALKEADVYGFIKVTKEECVNHVQKRMGTQLRNLPKQRPAGSESLSGRGRLTGDLVNKLTSYYGWAIKSHKGDVPAMHNAVMATYHHVTSNDAVSNHSLCPTGPDSWCRQNAAKARGEPAPKHRYNLPPHVCEALLPVYERLADKKLLERCQRGKTQNSNESLHSVIWSLAPKERHASLHSVEAAVAEAVMRFNAGSQVTSSKILKELCLNPGLLSSKRMAEKDRRRTRDSTLRRASAENVQRTLKKRHLDASSQGDYASGAY</sequence>
<evidence type="ECO:0000313" key="4">
    <source>
        <dbReference type="Proteomes" id="UP000821853"/>
    </source>
</evidence>